<feature type="transmembrane region" description="Helical" evidence="6">
    <location>
        <begin position="392"/>
        <end position="410"/>
    </location>
</feature>
<evidence type="ECO:0000256" key="2">
    <source>
        <dbReference type="ARBA" id="ARBA00022692"/>
    </source>
</evidence>
<feature type="transmembrane region" description="Helical" evidence="6">
    <location>
        <begin position="121"/>
        <end position="139"/>
    </location>
</feature>
<name>A0A2U1LC70_ARTAN</name>
<dbReference type="OrthoDB" id="5547497at2759"/>
<keyword evidence="2 6" id="KW-0812">Transmembrane</keyword>
<organism evidence="8 9">
    <name type="scientific">Artemisia annua</name>
    <name type="common">Sweet wormwood</name>
    <dbReference type="NCBI Taxonomy" id="35608"/>
    <lineage>
        <taxon>Eukaryota</taxon>
        <taxon>Viridiplantae</taxon>
        <taxon>Streptophyta</taxon>
        <taxon>Embryophyta</taxon>
        <taxon>Tracheophyta</taxon>
        <taxon>Spermatophyta</taxon>
        <taxon>Magnoliopsida</taxon>
        <taxon>eudicotyledons</taxon>
        <taxon>Gunneridae</taxon>
        <taxon>Pentapetalae</taxon>
        <taxon>asterids</taxon>
        <taxon>campanulids</taxon>
        <taxon>Asterales</taxon>
        <taxon>Asteraceae</taxon>
        <taxon>Asteroideae</taxon>
        <taxon>Anthemideae</taxon>
        <taxon>Artemisiinae</taxon>
        <taxon>Artemisia</taxon>
    </lineage>
</organism>
<accession>A0A2U1LC70</accession>
<feature type="transmembrane region" description="Helical" evidence="6">
    <location>
        <begin position="87"/>
        <end position="109"/>
    </location>
</feature>
<sequence length="541" mass="58314">MEIITSFLGKYEKRSFLKRKDSDAGEAARALEELRGSVYSELRTSEGAKRQQQRLCGPVVALTFNFMVSVGIIMGNKLVMGRVGFNYPILLTLIHYTSAWLLLAVLKALSLLPPSPPMKATPYSLLFALGAVMAFASGLANTSLKHNSVGFYQMAKIAVTPTIVLAEFILFRKTISFYKVLALAVVSVGVAIATVTDIEFNFFGACIATAWIIPSAINKILWSNLQQKGNWTALALMWKTTPVTILFLASLMPWLDPPGALSFKWDVNNSVAVLVSALLGFLLQWSGALALGATSATSHVVLGQFKTCVILLGGYLLFASDPGYSSIFGAFVAICGMTVLALAVVSVGVAIATVTDLEFNFFGACIATAWIIPSAINKILWSNLQQKGNWTALALMWKTTPVTIFFLASLMPWLDPPGALSFKWDVNNSVAVLVSALLGFLLQWSGALALGATSATSHVVLGQFKTCVILLGGYLLFASDPGYSSIFGAFVAICGMTVYTSLNIKETRDKCNQLPTQTLTNQKPKTIEDQNEKIDVNGTTS</sequence>
<comment type="caution">
    <text evidence="8">The sequence shown here is derived from an EMBL/GenBank/DDBJ whole genome shotgun (WGS) entry which is preliminary data.</text>
</comment>
<dbReference type="GO" id="GO:0016020">
    <property type="term" value="C:membrane"/>
    <property type="evidence" value="ECO:0007669"/>
    <property type="project" value="UniProtKB-SubCell"/>
</dbReference>
<protein>
    <submittedName>
        <fullName evidence="8">Putative membrane protein</fullName>
    </submittedName>
</protein>
<dbReference type="PANTHER" id="PTHR11132">
    <property type="entry name" value="SOLUTE CARRIER FAMILY 35"/>
    <property type="match status" value="1"/>
</dbReference>
<feature type="transmembrane region" description="Helical" evidence="6">
    <location>
        <begin position="55"/>
        <end position="75"/>
    </location>
</feature>
<dbReference type="EMBL" id="PKPP01010227">
    <property type="protein sequence ID" value="PWA46571.1"/>
    <property type="molecule type" value="Genomic_DNA"/>
</dbReference>
<evidence type="ECO:0000313" key="8">
    <source>
        <dbReference type="EMBL" id="PWA46571.1"/>
    </source>
</evidence>
<feature type="domain" description="Sugar phosphate transporter" evidence="7">
    <location>
        <begin position="63"/>
        <end position="337"/>
    </location>
</feature>
<feature type="transmembrane region" description="Helical" evidence="6">
    <location>
        <begin position="267"/>
        <end position="287"/>
    </location>
</feature>
<feature type="transmembrane region" description="Helical" evidence="6">
    <location>
        <begin position="151"/>
        <end position="171"/>
    </location>
</feature>
<dbReference type="InterPro" id="IPR004853">
    <property type="entry name" value="Sugar_P_trans_dom"/>
</dbReference>
<proteinExistence type="predicted"/>
<comment type="subcellular location">
    <subcellularLocation>
        <location evidence="1">Membrane</location>
        <topology evidence="1">Multi-pass membrane protein</topology>
    </subcellularLocation>
</comment>
<dbReference type="SUPFAM" id="SSF103481">
    <property type="entry name" value="Multidrug resistance efflux transporter EmrE"/>
    <property type="match status" value="1"/>
</dbReference>
<feature type="transmembrane region" description="Helical" evidence="6">
    <location>
        <begin position="459"/>
        <end position="477"/>
    </location>
</feature>
<evidence type="ECO:0000256" key="1">
    <source>
        <dbReference type="ARBA" id="ARBA00004141"/>
    </source>
</evidence>
<feature type="transmembrane region" description="Helical" evidence="6">
    <location>
        <begin position="430"/>
        <end position="452"/>
    </location>
</feature>
<feature type="region of interest" description="Disordered" evidence="5">
    <location>
        <begin position="522"/>
        <end position="541"/>
    </location>
</feature>
<keyword evidence="4 6" id="KW-0472">Membrane</keyword>
<evidence type="ECO:0000259" key="7">
    <source>
        <dbReference type="Pfam" id="PF03151"/>
    </source>
</evidence>
<feature type="transmembrane region" description="Helical" evidence="6">
    <location>
        <begin position="180"/>
        <end position="213"/>
    </location>
</feature>
<feature type="compositionally biased region" description="Basic and acidic residues" evidence="5">
    <location>
        <begin position="525"/>
        <end position="535"/>
    </location>
</feature>
<dbReference type="AlphaFoldDB" id="A0A2U1LC70"/>
<keyword evidence="3 6" id="KW-1133">Transmembrane helix</keyword>
<feature type="transmembrane region" description="Helical" evidence="6">
    <location>
        <begin position="483"/>
        <end position="502"/>
    </location>
</feature>
<feature type="transmembrane region" description="Helical" evidence="6">
    <location>
        <begin position="330"/>
        <end position="353"/>
    </location>
</feature>
<evidence type="ECO:0000256" key="4">
    <source>
        <dbReference type="ARBA" id="ARBA00023136"/>
    </source>
</evidence>
<feature type="transmembrane region" description="Helical" evidence="6">
    <location>
        <begin position="233"/>
        <end position="255"/>
    </location>
</feature>
<keyword evidence="9" id="KW-1185">Reference proteome</keyword>
<dbReference type="Pfam" id="PF03151">
    <property type="entry name" value="TPT"/>
    <property type="match status" value="1"/>
</dbReference>
<evidence type="ECO:0000256" key="6">
    <source>
        <dbReference type="SAM" id="Phobius"/>
    </source>
</evidence>
<feature type="transmembrane region" description="Helical" evidence="6">
    <location>
        <begin position="299"/>
        <end position="318"/>
    </location>
</feature>
<gene>
    <name evidence="8" type="ORF">CTI12_AA507400</name>
</gene>
<reference evidence="8 9" key="1">
    <citation type="journal article" date="2018" name="Mol. Plant">
        <title>The genome of Artemisia annua provides insight into the evolution of Asteraceae family and artemisinin biosynthesis.</title>
        <authorList>
            <person name="Shen Q."/>
            <person name="Zhang L."/>
            <person name="Liao Z."/>
            <person name="Wang S."/>
            <person name="Yan T."/>
            <person name="Shi P."/>
            <person name="Liu M."/>
            <person name="Fu X."/>
            <person name="Pan Q."/>
            <person name="Wang Y."/>
            <person name="Lv Z."/>
            <person name="Lu X."/>
            <person name="Zhang F."/>
            <person name="Jiang W."/>
            <person name="Ma Y."/>
            <person name="Chen M."/>
            <person name="Hao X."/>
            <person name="Li L."/>
            <person name="Tang Y."/>
            <person name="Lv G."/>
            <person name="Zhou Y."/>
            <person name="Sun X."/>
            <person name="Brodelius P.E."/>
            <person name="Rose J.K.C."/>
            <person name="Tang K."/>
        </authorList>
    </citation>
    <scope>NUCLEOTIDE SEQUENCE [LARGE SCALE GENOMIC DNA]</scope>
    <source>
        <strain evidence="9">cv. Huhao1</strain>
        <tissue evidence="8">Leaf</tissue>
    </source>
</reference>
<evidence type="ECO:0000256" key="5">
    <source>
        <dbReference type="SAM" id="MobiDB-lite"/>
    </source>
</evidence>
<dbReference type="Proteomes" id="UP000245207">
    <property type="component" value="Unassembled WGS sequence"/>
</dbReference>
<dbReference type="InterPro" id="IPR050186">
    <property type="entry name" value="TPT_transporter"/>
</dbReference>
<evidence type="ECO:0000313" key="9">
    <source>
        <dbReference type="Proteomes" id="UP000245207"/>
    </source>
</evidence>
<dbReference type="InterPro" id="IPR037185">
    <property type="entry name" value="EmrE-like"/>
</dbReference>
<evidence type="ECO:0000256" key="3">
    <source>
        <dbReference type="ARBA" id="ARBA00022989"/>
    </source>
</evidence>